<dbReference type="Proteomes" id="UP000672039">
    <property type="component" value="Chromosome"/>
</dbReference>
<keyword evidence="3" id="KW-1185">Reference proteome</keyword>
<sequence length="95" mass="10450">MIDWLTVILVSAGVFFYWSGSVGLLRLPDTYSRLHALTKVDNLGLGLLVAGLLLQAPDGWWAGKVLLVWVLALLASAVNAYLIANSLRRRERDAD</sequence>
<protein>
    <submittedName>
        <fullName evidence="2">Monovalent cation/H(+) antiporter subunit G</fullName>
    </submittedName>
</protein>
<evidence type="ECO:0000313" key="3">
    <source>
        <dbReference type="Proteomes" id="UP000672039"/>
    </source>
</evidence>
<name>A0ABX7WX14_9GAMM</name>
<evidence type="ECO:0000313" key="2">
    <source>
        <dbReference type="EMBL" id="QTR47836.1"/>
    </source>
</evidence>
<dbReference type="InterPro" id="IPR005133">
    <property type="entry name" value="PhaG_MnhG_YufB"/>
</dbReference>
<accession>A0ABX7WX14</accession>
<feature type="transmembrane region" description="Helical" evidence="1">
    <location>
        <begin position="66"/>
        <end position="84"/>
    </location>
</feature>
<keyword evidence="1" id="KW-1133">Transmembrane helix</keyword>
<organism evidence="2 3">
    <name type="scientific">Thiothrix litoralis</name>
    <dbReference type="NCBI Taxonomy" id="2891210"/>
    <lineage>
        <taxon>Bacteria</taxon>
        <taxon>Pseudomonadati</taxon>
        <taxon>Pseudomonadota</taxon>
        <taxon>Gammaproteobacteria</taxon>
        <taxon>Thiotrichales</taxon>
        <taxon>Thiotrichaceae</taxon>
        <taxon>Thiothrix</taxon>
    </lineage>
</organism>
<dbReference type="Pfam" id="PF03334">
    <property type="entry name" value="PhaG_MnhG_YufB"/>
    <property type="match status" value="1"/>
</dbReference>
<reference evidence="2 3" key="1">
    <citation type="submission" date="2021-04" db="EMBL/GenBank/DDBJ databases">
        <title>Genomics, taxonomy and metabolism of representatives of sulfur bacteria of the genus Thiothrix: Thiothrix fructosivorans QT, Thiothrix unzii A1T and three new species, Thiothrix subterranea sp. nov., Thiothrix litoralis sp. nov. and 'Candidatus Thiothrix anitrata' sp. nov.</title>
        <authorList>
            <person name="Ravin N.V."/>
            <person name="Smolyakov D."/>
            <person name="Rudenko T.S."/>
            <person name="Mardanov A.V."/>
            <person name="Beletsky A.V."/>
            <person name="Markov N.D."/>
            <person name="Fomenkov A.I."/>
            <person name="Roberts R.J."/>
            <person name="Karnachuk O.V."/>
            <person name="Novikov A."/>
            <person name="Grabovich M.Y."/>
        </authorList>
    </citation>
    <scope>NUCLEOTIDE SEQUENCE [LARGE SCALE GENOMIC DNA]</scope>
    <source>
        <strain evidence="2 3">AS</strain>
    </source>
</reference>
<keyword evidence="1" id="KW-0812">Transmembrane</keyword>
<feature type="transmembrane region" description="Helical" evidence="1">
    <location>
        <begin position="6"/>
        <end position="25"/>
    </location>
</feature>
<dbReference type="PANTHER" id="PTHR34703:SF1">
    <property type="entry name" value="ANTIPORTER SUBUNIT MNHG2-RELATED"/>
    <property type="match status" value="1"/>
</dbReference>
<dbReference type="RefSeq" id="WP_210224073.1">
    <property type="nucleotide sequence ID" value="NZ_CP072801.1"/>
</dbReference>
<proteinExistence type="predicted"/>
<dbReference type="PANTHER" id="PTHR34703">
    <property type="entry name" value="ANTIPORTER SUBUNIT MNHG2-RELATED"/>
    <property type="match status" value="1"/>
</dbReference>
<evidence type="ECO:0000256" key="1">
    <source>
        <dbReference type="SAM" id="Phobius"/>
    </source>
</evidence>
<dbReference type="EMBL" id="CP072801">
    <property type="protein sequence ID" value="QTR47836.1"/>
    <property type="molecule type" value="Genomic_DNA"/>
</dbReference>
<keyword evidence="1" id="KW-0472">Membrane</keyword>
<gene>
    <name evidence="2" type="ORF">J9253_07935</name>
</gene>